<evidence type="ECO:0000313" key="1">
    <source>
        <dbReference type="EMBL" id="KZE45357.1"/>
    </source>
</evidence>
<dbReference type="AlphaFoldDB" id="A0A0J5VI34"/>
<dbReference type="EMBL" id="LQQY01000034">
    <property type="protein sequence ID" value="KZE45357.1"/>
    <property type="molecule type" value="Genomic_DNA"/>
</dbReference>
<dbReference type="Pfam" id="PF02597">
    <property type="entry name" value="ThiS"/>
    <property type="match status" value="1"/>
</dbReference>
<dbReference type="InterPro" id="IPR016155">
    <property type="entry name" value="Mopterin_synth/thiamin_S_b"/>
</dbReference>
<dbReference type="Gene3D" id="3.10.20.30">
    <property type="match status" value="1"/>
</dbReference>
<proteinExistence type="predicted"/>
<dbReference type="InterPro" id="IPR003749">
    <property type="entry name" value="ThiS/MoaD-like"/>
</dbReference>
<dbReference type="InterPro" id="IPR010035">
    <property type="entry name" value="Thi_S"/>
</dbReference>
<protein>
    <submittedName>
        <fullName evidence="1">Thiamine biosynthesis protein ThiS</fullName>
    </submittedName>
</protein>
<evidence type="ECO:0000313" key="2">
    <source>
        <dbReference type="Proteomes" id="UP000076510"/>
    </source>
</evidence>
<dbReference type="PANTHER" id="PTHR34472">
    <property type="entry name" value="SULFUR CARRIER PROTEIN THIS"/>
    <property type="match status" value="1"/>
</dbReference>
<dbReference type="NCBIfam" id="TIGR01683">
    <property type="entry name" value="thiS"/>
    <property type="match status" value="1"/>
</dbReference>
<dbReference type="SUPFAM" id="SSF54285">
    <property type="entry name" value="MoaD/ThiS"/>
    <property type="match status" value="1"/>
</dbReference>
<dbReference type="Proteomes" id="UP000076510">
    <property type="component" value="Unassembled WGS sequence"/>
</dbReference>
<dbReference type="PATRIC" id="fig|189381.10.peg.3657"/>
<accession>A0A0J5VI34</accession>
<reference evidence="2" key="1">
    <citation type="submission" date="2016-01" db="EMBL/GenBank/DDBJ databases">
        <title>Whole genome sequencing of Bhargavaea cecembensis T14.</title>
        <authorList>
            <person name="Hong K.W."/>
        </authorList>
    </citation>
    <scope>NUCLEOTIDE SEQUENCE [LARGE SCALE GENOMIC DNA]</scope>
    <source>
        <strain evidence="2">M19</strain>
    </source>
</reference>
<comment type="caution">
    <text evidence="1">The sequence shown here is derived from an EMBL/GenBank/DDBJ whole genome shotgun (WGS) entry which is preliminary data.</text>
</comment>
<dbReference type="CDD" id="cd00565">
    <property type="entry name" value="Ubl_ThiS"/>
    <property type="match status" value="1"/>
</dbReference>
<dbReference type="PANTHER" id="PTHR34472:SF1">
    <property type="entry name" value="SULFUR CARRIER PROTEIN THIS"/>
    <property type="match status" value="1"/>
</dbReference>
<name>A0A0J5VI34_9BACI</name>
<sequence length="67" mass="7552">MNIHVNGIETEVPPQVKSVDDLLIHLKTGERMLIVEWNKQILKKAEHKDIKLNAGDRVEIVHFVGGG</sequence>
<gene>
    <name evidence="1" type="ORF">AV649_03955</name>
</gene>
<organism evidence="1 2">
    <name type="scientific">Rossellomorea marisflavi</name>
    <dbReference type="NCBI Taxonomy" id="189381"/>
    <lineage>
        <taxon>Bacteria</taxon>
        <taxon>Bacillati</taxon>
        <taxon>Bacillota</taxon>
        <taxon>Bacilli</taxon>
        <taxon>Bacillales</taxon>
        <taxon>Bacillaceae</taxon>
        <taxon>Rossellomorea</taxon>
    </lineage>
</organism>
<dbReference type="InterPro" id="IPR012675">
    <property type="entry name" value="Beta-grasp_dom_sf"/>
</dbReference>